<dbReference type="GO" id="GO:0004518">
    <property type="term" value="F:nuclease activity"/>
    <property type="evidence" value="ECO:0007669"/>
    <property type="project" value="UniProtKB-KW"/>
</dbReference>
<dbReference type="RefSeq" id="YP_010655574.1">
    <property type="nucleotide sequence ID" value="NC_070829.1"/>
</dbReference>
<dbReference type="InterPro" id="IPR011856">
    <property type="entry name" value="tRNA_endonuc-like_dom_sf"/>
</dbReference>
<proteinExistence type="predicted"/>
<evidence type="ECO:0000256" key="3">
    <source>
        <dbReference type="ARBA" id="ARBA00022801"/>
    </source>
</evidence>
<sequence>MSQPEARLGRQIKAEYLKRGAFGFKVHGGPTMMVGLPDLIFCYRGRFVALEVKMPDGVVSNIQRRRIKEIRDAGGSAYVVRSVASAVRVLARVDAELDGEDALPTIEP</sequence>
<evidence type="ECO:0000256" key="2">
    <source>
        <dbReference type="ARBA" id="ARBA00022722"/>
    </source>
</evidence>
<evidence type="ECO:0000259" key="4">
    <source>
        <dbReference type="SMART" id="SM00990"/>
    </source>
</evidence>
<dbReference type="InterPro" id="IPR014883">
    <property type="entry name" value="VRR_NUC"/>
</dbReference>
<dbReference type="SUPFAM" id="SSF52980">
    <property type="entry name" value="Restriction endonuclease-like"/>
    <property type="match status" value="1"/>
</dbReference>
<gene>
    <name evidence="5" type="primary">83</name>
    <name evidence="5" type="ORF">SEA_ZUKO_83</name>
</gene>
<dbReference type="GO" id="GO:0016788">
    <property type="term" value="F:hydrolase activity, acting on ester bonds"/>
    <property type="evidence" value="ECO:0007669"/>
    <property type="project" value="InterPro"/>
</dbReference>
<evidence type="ECO:0000313" key="6">
    <source>
        <dbReference type="Proteomes" id="UP000327392"/>
    </source>
</evidence>
<accession>A0A5J6D7C9</accession>
<name>A0A5J6D7C9_9CAUD</name>
<keyword evidence="3" id="KW-0378">Hydrolase</keyword>
<feature type="domain" description="VRR-NUC" evidence="4">
    <location>
        <begin position="3"/>
        <end position="84"/>
    </location>
</feature>
<organism evidence="5 6">
    <name type="scientific">Streptomyces phage Zuko</name>
    <dbReference type="NCBI Taxonomy" id="2601695"/>
    <lineage>
        <taxon>Viruses</taxon>
        <taxon>Duplodnaviria</taxon>
        <taxon>Heunggongvirae</taxon>
        <taxon>Uroviricota</taxon>
        <taxon>Caudoviricetes</taxon>
        <taxon>Zukovirus</taxon>
        <taxon>Zukovirus zuko</taxon>
    </lineage>
</organism>
<dbReference type="InterPro" id="IPR011335">
    <property type="entry name" value="Restrct_endonuc-II-like"/>
</dbReference>
<dbReference type="KEGG" id="vg:77931437"/>
<dbReference type="SMART" id="SM00990">
    <property type="entry name" value="VRR_NUC"/>
    <property type="match status" value="1"/>
</dbReference>
<keyword evidence="6" id="KW-1185">Reference proteome</keyword>
<dbReference type="Gene3D" id="3.40.1350.10">
    <property type="match status" value="1"/>
</dbReference>
<comment type="cofactor">
    <cofactor evidence="1">
        <name>Mg(2+)</name>
        <dbReference type="ChEBI" id="CHEBI:18420"/>
    </cofactor>
</comment>
<protein>
    <submittedName>
        <fullName evidence="5">Nuclease</fullName>
    </submittedName>
</protein>
<dbReference type="GO" id="GO:0003676">
    <property type="term" value="F:nucleic acid binding"/>
    <property type="evidence" value="ECO:0007669"/>
    <property type="project" value="InterPro"/>
</dbReference>
<evidence type="ECO:0000313" key="5">
    <source>
        <dbReference type="EMBL" id="QEQ93661.1"/>
    </source>
</evidence>
<dbReference type="Pfam" id="PF08774">
    <property type="entry name" value="VRR_NUC"/>
    <property type="match status" value="1"/>
</dbReference>
<keyword evidence="2" id="KW-0540">Nuclease</keyword>
<dbReference type="EMBL" id="MN204493">
    <property type="protein sequence ID" value="QEQ93661.1"/>
    <property type="molecule type" value="Genomic_DNA"/>
</dbReference>
<reference evidence="5 6" key="1">
    <citation type="submission" date="2019-07" db="EMBL/GenBank/DDBJ databases">
        <authorList>
            <person name="Mandava P."/>
            <person name="Ferry J.C."/>
            <person name="Fallon S.M."/>
            <person name="Hajdenberg M."/>
            <person name="Sharma E."/>
            <person name="Shaffer C.D."/>
            <person name="Weston-Hafer K.A."/>
            <person name="Garlena R.A."/>
            <person name="Russell D.A."/>
            <person name="Pope W.H."/>
            <person name="Jacobs-Sera D."/>
            <person name="Hatfull G.F."/>
        </authorList>
    </citation>
    <scope>NUCLEOTIDE SEQUENCE [LARGE SCALE GENOMIC DNA]</scope>
</reference>
<dbReference type="Proteomes" id="UP000327392">
    <property type="component" value="Segment"/>
</dbReference>
<evidence type="ECO:0000256" key="1">
    <source>
        <dbReference type="ARBA" id="ARBA00001946"/>
    </source>
</evidence>
<dbReference type="GeneID" id="77931437"/>